<dbReference type="InterPro" id="IPR017261">
    <property type="entry name" value="DNA_mismatch_repair_MutS/MSH"/>
</dbReference>
<evidence type="ECO:0000256" key="2">
    <source>
        <dbReference type="ARBA" id="ARBA00022741"/>
    </source>
</evidence>
<dbReference type="InterPro" id="IPR036678">
    <property type="entry name" value="MutS_con_dom_sf"/>
</dbReference>
<dbReference type="Gene3D" id="3.30.420.110">
    <property type="entry name" value="MutS, connector domain"/>
    <property type="match status" value="1"/>
</dbReference>
<dbReference type="PIRSF" id="PIRSF037677">
    <property type="entry name" value="DNA_mis_repair_Msh6"/>
    <property type="match status" value="1"/>
</dbReference>
<feature type="compositionally biased region" description="Polar residues" evidence="8">
    <location>
        <begin position="144"/>
        <end position="153"/>
    </location>
</feature>
<keyword evidence="5 6" id="KW-0238">DNA-binding</keyword>
<evidence type="ECO:0000256" key="4">
    <source>
        <dbReference type="ARBA" id="ARBA00022840"/>
    </source>
</evidence>
<evidence type="ECO:0000256" key="5">
    <source>
        <dbReference type="ARBA" id="ARBA00023125"/>
    </source>
</evidence>
<name>F1KRG9_ASCSU</name>
<dbReference type="PANTHER" id="PTHR11361:SF148">
    <property type="entry name" value="DNA MISMATCH REPAIR PROTEIN MSH6"/>
    <property type="match status" value="1"/>
</dbReference>
<dbReference type="InterPro" id="IPR036187">
    <property type="entry name" value="DNA_mismatch_repair_MutS_sf"/>
</dbReference>
<dbReference type="InterPro" id="IPR000432">
    <property type="entry name" value="DNA_mismatch_repair_MutS_C"/>
</dbReference>
<dbReference type="GO" id="GO:0030983">
    <property type="term" value="F:mismatched DNA binding"/>
    <property type="evidence" value="ECO:0007669"/>
    <property type="project" value="UniProtKB-UniRule"/>
</dbReference>
<keyword evidence="3 6" id="KW-0227">DNA damage</keyword>
<dbReference type="Gene3D" id="3.40.1170.10">
    <property type="entry name" value="DNA repair protein MutS, domain I"/>
    <property type="match status" value="1"/>
</dbReference>
<dbReference type="PROSITE" id="PS00486">
    <property type="entry name" value="DNA_MISMATCH_REPAIR_2"/>
    <property type="match status" value="1"/>
</dbReference>
<dbReference type="Gene3D" id="3.40.50.300">
    <property type="entry name" value="P-loop containing nucleotide triphosphate hydrolases"/>
    <property type="match status" value="1"/>
</dbReference>
<accession>F1KRG9</accession>
<dbReference type="InterPro" id="IPR007695">
    <property type="entry name" value="DNA_mismatch_repair_MutS-lik_N"/>
</dbReference>
<evidence type="ECO:0000256" key="7">
    <source>
        <dbReference type="RuleBase" id="RU003756"/>
    </source>
</evidence>
<reference evidence="10" key="1">
    <citation type="journal article" date="2011" name="Genome Res.">
        <title>Deep small RNA sequencing from the nematode Ascaris reveals conservation, functional diversification, and novel developmental profiles.</title>
        <authorList>
            <person name="Wang J."/>
            <person name="Czech B."/>
            <person name="Crunk A."/>
            <person name="Wallace A."/>
            <person name="Mitreva M."/>
            <person name="Hannon G.J."/>
            <person name="Davis R.E."/>
        </authorList>
    </citation>
    <scope>NUCLEOTIDE SEQUENCE</scope>
</reference>
<dbReference type="GO" id="GO:0005524">
    <property type="term" value="F:ATP binding"/>
    <property type="evidence" value="ECO:0007669"/>
    <property type="project" value="UniProtKB-UniRule"/>
</dbReference>
<evidence type="ECO:0000256" key="1">
    <source>
        <dbReference type="ARBA" id="ARBA00006271"/>
    </source>
</evidence>
<feature type="compositionally biased region" description="Basic and acidic residues" evidence="8">
    <location>
        <begin position="103"/>
        <end position="114"/>
    </location>
</feature>
<feature type="domain" description="DNA mismatch repair proteins mutS family" evidence="9">
    <location>
        <begin position="1069"/>
        <end position="1085"/>
    </location>
</feature>
<dbReference type="AlphaFoldDB" id="F1KRG9"/>
<feature type="compositionally biased region" description="Polar residues" evidence="8">
    <location>
        <begin position="117"/>
        <end position="128"/>
    </location>
</feature>
<comment type="similarity">
    <text evidence="1 6 7">Belongs to the DNA mismatch repair MutS family.</text>
</comment>
<dbReference type="SUPFAM" id="SSF55271">
    <property type="entry name" value="DNA repair protein MutS, domain I"/>
    <property type="match status" value="1"/>
</dbReference>
<dbReference type="GO" id="GO:0032301">
    <property type="term" value="C:MutSalpha complex"/>
    <property type="evidence" value="ECO:0007669"/>
    <property type="project" value="TreeGrafter"/>
</dbReference>
<keyword evidence="4 6" id="KW-0067">ATP-binding</keyword>
<dbReference type="GO" id="GO:0006298">
    <property type="term" value="P:mismatch repair"/>
    <property type="evidence" value="ECO:0007669"/>
    <property type="project" value="InterPro"/>
</dbReference>
<dbReference type="InterPro" id="IPR027417">
    <property type="entry name" value="P-loop_NTPase"/>
</dbReference>
<dbReference type="SUPFAM" id="SSF48334">
    <property type="entry name" value="DNA repair protein MutS, domain III"/>
    <property type="match status" value="1"/>
</dbReference>
<dbReference type="Pfam" id="PF05188">
    <property type="entry name" value="MutS_II"/>
    <property type="match status" value="1"/>
</dbReference>
<evidence type="ECO:0000259" key="9">
    <source>
        <dbReference type="PROSITE" id="PS00486"/>
    </source>
</evidence>
<dbReference type="InterPro" id="IPR007696">
    <property type="entry name" value="DNA_mismatch_repair_MutS_core"/>
</dbReference>
<dbReference type="SUPFAM" id="SSF52540">
    <property type="entry name" value="P-loop containing nucleoside triphosphate hydrolases"/>
    <property type="match status" value="1"/>
</dbReference>
<dbReference type="FunFam" id="1.10.1420.10:FF:000005">
    <property type="entry name" value="DNA mismatch repair protein"/>
    <property type="match status" value="1"/>
</dbReference>
<dbReference type="InterPro" id="IPR045076">
    <property type="entry name" value="MutS"/>
</dbReference>
<dbReference type="InterPro" id="IPR007861">
    <property type="entry name" value="DNA_mismatch_repair_MutS_clamp"/>
</dbReference>
<dbReference type="Pfam" id="PF00488">
    <property type="entry name" value="MutS_V"/>
    <property type="match status" value="1"/>
</dbReference>
<dbReference type="InterPro" id="IPR016151">
    <property type="entry name" value="DNA_mismatch_repair_MutS_N"/>
</dbReference>
<evidence type="ECO:0000256" key="6">
    <source>
        <dbReference type="PIRNR" id="PIRNR037677"/>
    </source>
</evidence>
<dbReference type="InterPro" id="IPR007860">
    <property type="entry name" value="DNA_mmatch_repair_MutS_con_dom"/>
</dbReference>
<dbReference type="Gene3D" id="1.10.1420.10">
    <property type="match status" value="2"/>
</dbReference>
<dbReference type="SMART" id="SM00533">
    <property type="entry name" value="MUTSd"/>
    <property type="match status" value="1"/>
</dbReference>
<dbReference type="PANTHER" id="PTHR11361">
    <property type="entry name" value="DNA MISMATCH REPAIR PROTEIN MUTS FAMILY MEMBER"/>
    <property type="match status" value="1"/>
</dbReference>
<dbReference type="GO" id="GO:0140664">
    <property type="term" value="F:ATP-dependent DNA damage sensor activity"/>
    <property type="evidence" value="ECO:0007669"/>
    <property type="project" value="InterPro"/>
</dbReference>
<dbReference type="Pfam" id="PF01624">
    <property type="entry name" value="MutS_I"/>
    <property type="match status" value="1"/>
</dbReference>
<keyword evidence="6 7" id="KW-0234">DNA repair</keyword>
<dbReference type="FunFam" id="3.40.1170.10:FF:000002">
    <property type="entry name" value="DNA mismatch repair protein"/>
    <property type="match status" value="1"/>
</dbReference>
<protein>
    <recommendedName>
        <fullName evidence="6">DNA mismatch repair protein</fullName>
    </recommendedName>
</protein>
<dbReference type="EMBL" id="JI164670">
    <property type="protein sequence ID" value="ADY40473.1"/>
    <property type="molecule type" value="mRNA"/>
</dbReference>
<dbReference type="SMART" id="SM00534">
    <property type="entry name" value="MUTSac"/>
    <property type="match status" value="1"/>
</dbReference>
<organism evidence="10">
    <name type="scientific">Ascaris suum</name>
    <name type="common">Pig roundworm</name>
    <name type="synonym">Ascaris lumbricoides</name>
    <dbReference type="NCBI Taxonomy" id="6253"/>
    <lineage>
        <taxon>Eukaryota</taxon>
        <taxon>Metazoa</taxon>
        <taxon>Ecdysozoa</taxon>
        <taxon>Nematoda</taxon>
        <taxon>Chromadorea</taxon>
        <taxon>Rhabditida</taxon>
        <taxon>Spirurina</taxon>
        <taxon>Ascaridomorpha</taxon>
        <taxon>Ascaridoidea</taxon>
        <taxon>Ascarididae</taxon>
        <taxon>Ascaris</taxon>
    </lineage>
</organism>
<dbReference type="SUPFAM" id="SSF53150">
    <property type="entry name" value="DNA repair protein MutS, domain II"/>
    <property type="match status" value="1"/>
</dbReference>
<dbReference type="Pfam" id="PF05190">
    <property type="entry name" value="MutS_IV"/>
    <property type="match status" value="1"/>
</dbReference>
<feature type="region of interest" description="Disordered" evidence="8">
    <location>
        <begin position="15"/>
        <end position="160"/>
    </location>
</feature>
<proteinExistence type="evidence at transcript level"/>
<keyword evidence="2 6" id="KW-0547">Nucleotide-binding</keyword>
<dbReference type="Pfam" id="PF05192">
    <property type="entry name" value="MutS_III"/>
    <property type="match status" value="1"/>
</dbReference>
<feature type="compositionally biased region" description="Basic and acidic residues" evidence="8">
    <location>
        <begin position="35"/>
        <end position="64"/>
    </location>
</feature>
<comment type="function">
    <text evidence="6 7">Component of the post-replicative DNA mismatch repair system (MMR).</text>
</comment>
<evidence type="ECO:0000256" key="8">
    <source>
        <dbReference type="SAM" id="MobiDB-lite"/>
    </source>
</evidence>
<evidence type="ECO:0000313" key="10">
    <source>
        <dbReference type="EMBL" id="ADY40473.1"/>
    </source>
</evidence>
<sequence length="1219" mass="136793">MTSNRKQTSLLSFFAKADGAEDGSPSRFAPSPVMKQKENIAVEKVNRSEPRKSSQNLKRDKEMDIGTPKRGINDDALCSPLKRHETPKRRRIVLSSDSESDNETAKEDKAKEYGTNEECTSTPINSPRISEAFTPNAARKFESRTSTPRSLPRTSAARGRSIVSEMAHSFIGSFRASEENMDISSTSTGTLDASMYKMNERGGTSKNEKVAVIDECDEGHFPHLDFDFLQPDKIRDANGRLASDPDYCPRTLFVPEAFLKQQTPGHRQWWLAKSAYFDTMLLFKVGKFYEMYHMDAVIGVENLNLTYMRGKIAHCGFPEVAYGRFADQLVNRGYKVARVEQTETPAQLEERNKLEKNREKVVRREICRVTSAGTRTYGVLDTCDGESALDAVEPTARHLFAFAEKVMPNGLPTYGVCFIDTSVGRFYVAQFTDDANRSSMRTLFAHYQPSQILYERGRISPASQSLLNSSASAVIKEALIPKKEFPDAEGTIKMLTNKLYFGEVVQSWPDTLRNLLADADALNPKCASEFNECMAALGAVLWYLKRSLIDVDMVTMRNFERYIPPSLSGNRMSQRDSVVSDETYWRGRRMVLDGISLYNLNIVPPLDGVKRSALRDSTSSKYSLYNTINKCITPFGKRMLRQWVCAPSCDADVLRSRQDAIQWLMNSSSKIFADKATELLRKMPDLERLVQKIHTLGLKYRASEHPDGRAVMFEPLRYNRRKIGDLLSALSGFERVDELAQFYREMFVGDEECPQLMDRCFGASFPDISNDLHHFKDAFDHDKAKQEGIIVPEKGIDAEYDGVMEDIRERMRDLEAYLHKIRKQLGCERIQYMGSGRSRYQLEIPEAIAQNLSADFELKSSRKGYRRMTTDESVRLFEELLEAETRRDVIRRDVMRRVFADFDTRAAKWAAVTERVAVFDVLLSLARYANSSGLCMCRPEFVYDSEKPLLDIVAGYHPCLAAKISAAKEGGANTNYIPNDTQLGGNHPLTMLLTGPNMGGKSTLMRQVAVLVVLAQIGSLVPAAKMRLSPVDRIFTRIGANDRIAAGQSTFFVELSEANIILRDASVHSLVVMDELGRGTSTHDGTAIAYAVLRALAEKVRCRAFFSTHYHSLCNAVRDVPNIKAAHMACIVDNENYSDPTLEHVTFLYSLTSGVCPKSYGFFAAKVSGIKPEVIRAAFAASQRLSTGACGKWSRLQTLVQEAKSGCDAARLSQMLASM</sequence>
<evidence type="ECO:0000256" key="3">
    <source>
        <dbReference type="ARBA" id="ARBA00022763"/>
    </source>
</evidence>